<dbReference type="InterPro" id="IPR004089">
    <property type="entry name" value="MCPsignal_dom"/>
</dbReference>
<dbReference type="GO" id="GO:0019825">
    <property type="term" value="F:oxygen binding"/>
    <property type="evidence" value="ECO:0007669"/>
    <property type="project" value="InterPro"/>
</dbReference>
<dbReference type="Proteomes" id="UP000215224">
    <property type="component" value="Chromosome"/>
</dbReference>
<name>A0A223KVB1_9BACI</name>
<dbReference type="SUPFAM" id="SSF58104">
    <property type="entry name" value="Methyl-accepting chemotaxis protein (MCP) signaling domain"/>
    <property type="match status" value="1"/>
</dbReference>
<proteinExistence type="predicted"/>
<reference evidence="4 5" key="1">
    <citation type="submission" date="2016-12" db="EMBL/GenBank/DDBJ databases">
        <title>The whole genome sequencing and assembly of Bacillus cohnii DSM 6307T strain.</title>
        <authorList>
            <person name="Lee Y.-J."/>
            <person name="Yi H."/>
            <person name="Bahn Y.-S."/>
            <person name="Kim J.F."/>
            <person name="Lee D.-W."/>
        </authorList>
    </citation>
    <scope>NUCLEOTIDE SEQUENCE [LARGE SCALE GENOMIC DNA]</scope>
    <source>
        <strain evidence="4 5">DSM 6307</strain>
    </source>
</reference>
<sequence length="430" mass="48307">MGLFTKRENKIESVIKSEEFVDSIRISVTDANIRKQVELLGLTAEDLATLRSVFPIIEPHISSIVAKFYDNLSTHEHLLKIINTHSSIERLRKSLNKHLLLTLKGVDLDDSYIKTLDRIAMAHVRIDLDPQWYLATFHHIYENVMEVFEEATPSLQDWKTYSKALSKCLNLEQQIVIASYENFYNKQVEAKQNEKEEIYSYLAKEAEHLSAISEESAAAVQEVTHALQDIENTSIATVNIVDETVHKSNEGQGKLLELEKGMEQIVLDVQKMGQEAIELKENTEQIQEIADIVKGIAEQTNLLALNASIEAARAGEHGKGFAVVATEVRKLSETTKESVQQVNEFLLKTSEKTNTVMKMLKEVEYLTKNGTLGASTTKLFFESILENMNQVKESNIQVKNQLANTTTTLQNIEEVSANVAASAEKLVSNA</sequence>
<evidence type="ECO:0000256" key="1">
    <source>
        <dbReference type="ARBA" id="ARBA00023224"/>
    </source>
</evidence>
<keyword evidence="1 2" id="KW-0807">Transducer</keyword>
<dbReference type="GO" id="GO:0016020">
    <property type="term" value="C:membrane"/>
    <property type="evidence" value="ECO:0007669"/>
    <property type="project" value="InterPro"/>
</dbReference>
<dbReference type="AlphaFoldDB" id="A0A223KVB1"/>
<dbReference type="EMBL" id="CP018866">
    <property type="protein sequence ID" value="AST93304.1"/>
    <property type="molecule type" value="Genomic_DNA"/>
</dbReference>
<dbReference type="InterPro" id="IPR044398">
    <property type="entry name" value="Globin-sensor_dom"/>
</dbReference>
<feature type="domain" description="Methyl-accepting transducer" evidence="3">
    <location>
        <begin position="184"/>
        <end position="427"/>
    </location>
</feature>
<evidence type="ECO:0000313" key="5">
    <source>
        <dbReference type="Proteomes" id="UP000215224"/>
    </source>
</evidence>
<dbReference type="SUPFAM" id="SSF46458">
    <property type="entry name" value="Globin-like"/>
    <property type="match status" value="1"/>
</dbReference>
<dbReference type="PROSITE" id="PS50111">
    <property type="entry name" value="CHEMOTAXIS_TRANSDUC_2"/>
    <property type="match status" value="1"/>
</dbReference>
<dbReference type="Gene3D" id="1.10.287.950">
    <property type="entry name" value="Methyl-accepting chemotaxis protein"/>
    <property type="match status" value="1"/>
</dbReference>
<accession>A0A223KVB1</accession>
<evidence type="ECO:0000313" key="4">
    <source>
        <dbReference type="EMBL" id="AST93304.1"/>
    </source>
</evidence>
<dbReference type="InterPro" id="IPR012292">
    <property type="entry name" value="Globin/Proto"/>
</dbReference>
<dbReference type="GO" id="GO:0020037">
    <property type="term" value="F:heme binding"/>
    <property type="evidence" value="ECO:0007669"/>
    <property type="project" value="InterPro"/>
</dbReference>
<organism evidence="4 5">
    <name type="scientific">Sutcliffiella cohnii</name>
    <dbReference type="NCBI Taxonomy" id="33932"/>
    <lineage>
        <taxon>Bacteria</taxon>
        <taxon>Bacillati</taxon>
        <taxon>Bacillota</taxon>
        <taxon>Bacilli</taxon>
        <taxon>Bacillales</taxon>
        <taxon>Bacillaceae</taxon>
        <taxon>Sutcliffiella</taxon>
    </lineage>
</organism>
<dbReference type="Gene3D" id="1.10.490.10">
    <property type="entry name" value="Globins"/>
    <property type="match status" value="1"/>
</dbReference>
<dbReference type="SMART" id="SM00283">
    <property type="entry name" value="MA"/>
    <property type="match status" value="1"/>
</dbReference>
<protein>
    <recommendedName>
        <fullName evidence="3">Methyl-accepting transducer domain-containing protein</fullName>
    </recommendedName>
</protein>
<dbReference type="Pfam" id="PF11563">
    <property type="entry name" value="Protoglobin"/>
    <property type="match status" value="1"/>
</dbReference>
<dbReference type="RefSeq" id="WP_066421570.1">
    <property type="nucleotide sequence ID" value="NZ_CP018866.1"/>
</dbReference>
<dbReference type="GO" id="GO:0007165">
    <property type="term" value="P:signal transduction"/>
    <property type="evidence" value="ECO:0007669"/>
    <property type="project" value="UniProtKB-KW"/>
</dbReference>
<dbReference type="KEGG" id="bcoh:BC6307_19580"/>
<dbReference type="InterPro" id="IPR009050">
    <property type="entry name" value="Globin-like_sf"/>
</dbReference>
<dbReference type="CDD" id="cd01068">
    <property type="entry name" value="globin_sensor"/>
    <property type="match status" value="1"/>
</dbReference>
<dbReference type="STRING" id="1314751.GCA_001591425_04836"/>
<keyword evidence="5" id="KW-1185">Reference proteome</keyword>
<gene>
    <name evidence="4" type="ORF">BC6307_19580</name>
</gene>
<dbReference type="Pfam" id="PF00015">
    <property type="entry name" value="MCPsignal"/>
    <property type="match status" value="1"/>
</dbReference>
<evidence type="ECO:0000256" key="2">
    <source>
        <dbReference type="PROSITE-ProRule" id="PRU00284"/>
    </source>
</evidence>
<evidence type="ECO:0000259" key="3">
    <source>
        <dbReference type="PROSITE" id="PS50111"/>
    </source>
</evidence>
<dbReference type="InterPro" id="IPR039379">
    <property type="entry name" value="Protoglobin_sensor_dom"/>
</dbReference>
<dbReference type="PANTHER" id="PTHR32089">
    <property type="entry name" value="METHYL-ACCEPTING CHEMOTAXIS PROTEIN MCPB"/>
    <property type="match status" value="1"/>
</dbReference>
<dbReference type="PANTHER" id="PTHR32089:SF118">
    <property type="entry name" value="HEME-BASED AEROTACTIC TRANSDUCER HEMAT"/>
    <property type="match status" value="1"/>
</dbReference>